<evidence type="ECO:0000313" key="6">
    <source>
        <dbReference type="Proteomes" id="UP001595533"/>
    </source>
</evidence>
<organism evidence="5 6">
    <name type="scientific">Marinicella sediminis</name>
    <dbReference type="NCBI Taxonomy" id="1792834"/>
    <lineage>
        <taxon>Bacteria</taxon>
        <taxon>Pseudomonadati</taxon>
        <taxon>Pseudomonadota</taxon>
        <taxon>Gammaproteobacteria</taxon>
        <taxon>Lysobacterales</taxon>
        <taxon>Marinicellaceae</taxon>
        <taxon>Marinicella</taxon>
    </lineage>
</organism>
<accession>A0ABV7JFS3</accession>
<evidence type="ECO:0000313" key="5">
    <source>
        <dbReference type="EMBL" id="MFC3194946.1"/>
    </source>
</evidence>
<keyword evidence="3" id="KW-0808">Transferase</keyword>
<dbReference type="Pfam" id="PF00535">
    <property type="entry name" value="Glycos_transf_2"/>
    <property type="match status" value="1"/>
</dbReference>
<keyword evidence="6" id="KW-1185">Reference proteome</keyword>
<protein>
    <submittedName>
        <fullName evidence="5">Glycosyltransferase</fullName>
    </submittedName>
</protein>
<name>A0ABV7JFS3_9GAMM</name>
<evidence type="ECO:0000259" key="4">
    <source>
        <dbReference type="Pfam" id="PF00535"/>
    </source>
</evidence>
<dbReference type="EMBL" id="JBHRTS010000006">
    <property type="protein sequence ID" value="MFC3194946.1"/>
    <property type="molecule type" value="Genomic_DNA"/>
</dbReference>
<gene>
    <name evidence="5" type="ORF">ACFODZ_11910</name>
</gene>
<evidence type="ECO:0000256" key="3">
    <source>
        <dbReference type="ARBA" id="ARBA00022679"/>
    </source>
</evidence>
<comment type="similarity">
    <text evidence="1">Belongs to the glycosyltransferase 2 family.</text>
</comment>
<proteinExistence type="inferred from homology"/>
<keyword evidence="2" id="KW-0328">Glycosyltransferase</keyword>
<dbReference type="Pfam" id="PF13692">
    <property type="entry name" value="Glyco_trans_1_4"/>
    <property type="match status" value="1"/>
</dbReference>
<dbReference type="PANTHER" id="PTHR43179">
    <property type="entry name" value="RHAMNOSYLTRANSFERASE WBBL"/>
    <property type="match status" value="1"/>
</dbReference>
<dbReference type="SUPFAM" id="SSF53756">
    <property type="entry name" value="UDP-Glycosyltransferase/glycogen phosphorylase"/>
    <property type="match status" value="2"/>
</dbReference>
<reference evidence="6" key="1">
    <citation type="journal article" date="2019" name="Int. J. Syst. Evol. Microbiol.">
        <title>The Global Catalogue of Microorganisms (GCM) 10K type strain sequencing project: providing services to taxonomists for standard genome sequencing and annotation.</title>
        <authorList>
            <consortium name="The Broad Institute Genomics Platform"/>
            <consortium name="The Broad Institute Genome Sequencing Center for Infectious Disease"/>
            <person name="Wu L."/>
            <person name="Ma J."/>
        </authorList>
    </citation>
    <scope>NUCLEOTIDE SEQUENCE [LARGE SCALE GENOMIC DNA]</scope>
    <source>
        <strain evidence="6">KCTC 42953</strain>
    </source>
</reference>
<comment type="caution">
    <text evidence="5">The sequence shown here is derived from an EMBL/GenBank/DDBJ whole genome shotgun (WGS) entry which is preliminary data.</text>
</comment>
<dbReference type="Gene3D" id="3.40.50.2000">
    <property type="entry name" value="Glycogen Phosphorylase B"/>
    <property type="match status" value="3"/>
</dbReference>
<dbReference type="InterPro" id="IPR029044">
    <property type="entry name" value="Nucleotide-diphossugar_trans"/>
</dbReference>
<dbReference type="PANTHER" id="PTHR43179:SF12">
    <property type="entry name" value="GALACTOFURANOSYLTRANSFERASE GLFT2"/>
    <property type="match status" value="1"/>
</dbReference>
<dbReference type="InterPro" id="IPR001173">
    <property type="entry name" value="Glyco_trans_2-like"/>
</dbReference>
<dbReference type="Proteomes" id="UP001595533">
    <property type="component" value="Unassembled WGS sequence"/>
</dbReference>
<sequence length="1507" mass="171236">MNSIQNQLKKTLRQSQFNTSNGQYVVAQVTIVVPVYNGFDALKQCCLALLENTPHVHPVCFLNDASTDERVKPYLDQLTDKWPHLTVIHRPQNQGYLHNINQHMNDSPGNLLLLNADTRVTSGWLDELLEIASDSRVGAVCPLSDNATLLSLQNHHPKMDLSVFSGRWYPLPTAVGFCLLLKQQVLEELGGFDPYYHPGYGEECDYSMRIRQLGLQVASAPAAFVYHQGSASFSCQASTLQSRHQLLLDLRWPDYQAEVARFMAFNPASLIDAYLHNHRHPGKHLLHVVHGLENKGGVEQFTRQLLLRMDDSLIHSVLVPYQLSDALQQQFAQKRIHVIVHPMPKSLANHVVFNFPADPWHDLHDQRFVQLIAAGGYAGVHFHSLVGVGTMLWPLLCHQLDIPYWFFFHDHTGLCQIFSLSNTVDGQEVYCGKTHWQPDVLDCKRCIRQKTQKAALDTEDFMALRERLYQRIVEGAKKLYFPSVYLLNSYLKKYPAIKNRSQVLDPCFYPNHSQPLRAITQHPVKLAFLGQFGSLKGAGTFLQLCQLMGSRDFEWHVIGGIDPRYKQALKTLNIRCHGSYETSQLGELLSSIDLVIFTGQIPETYGITLTEAMLHGTPVIAPDVGALGQRVNPGVHGLLYPPGDLHALQNTIGKWVNENLPDHADRTIEYRDSQPDKVAVITANYHKHTPDKTTHNGQTLSATDRGYCLKPPANSAYQQMSEWLNAPRTLEAAADWQDAPEGLRCLILGSDSTARQQTRQWLSNQLKSPEFIQPAHVDSLDAQSPVLVIESGHKTNENLGNWVSCFARQSSLLSTADFALFDQQEQFYAPQFAGLYSWQNHLTRYEAIGCILARGSALKTCLSQSPKQTDWSVADCLRLTHQQQPGRISHFPYYSYAMPDTWWVNNWKTRSAQESNQSVSLSHWRKVYLQRKLKLRVVTECHRDPQQTKLWLDHLRQQTLLAQPWCELISLNALAENPYNPAAEDSGYTHVMYLRDNVRCRHPDCLEKLLISLLNTELDVVSMALAKDRHGDYLIANKQGGAPYFVSPGQIRDRRFDKPFQAWEHELIDDDCVVYKLQAWQQIRPLLNSKEMHYNALRCSLALQQGQMKAGVIEIKGLYKQGTPALDLSAPISSLGQQRQTLTELNQHRLPLSHYPAAFSTRRLAEPDHLITSFKTPKNLPRVVAFAHDHWASGFYRVTAPLTALAAANHISVHFLPIASQQHLPTPYELHRLQPDVLYIQHYYSDARLAALKQFKKQLNIRVVLDIDDLMTDIPDYNPFAEQSPDDMAERLRQAFSLADLVVTSTRFLANEYAHLHHDIRVIANRLSKNIWPMGPKYSHNPKPRIGWAGAGQHEADLQWLVPVIEQTRDVCQWVFFGDQPKGLTDTDIEFHPPVPLAEYPEQLQQLQLDMAIAPLVDNPFNQAKSQLKLIEYGALGLPVVASDLVAYQHSPAVCLPNEPTLWSKQIVEWANHQEARQKAGMNMKTWVDEHFWLEDHLTEWLAALGF</sequence>
<dbReference type="SUPFAM" id="SSF53448">
    <property type="entry name" value="Nucleotide-diphospho-sugar transferases"/>
    <property type="match status" value="1"/>
</dbReference>
<feature type="domain" description="Glycosyltransferase 2-like" evidence="4">
    <location>
        <begin position="30"/>
        <end position="189"/>
    </location>
</feature>
<evidence type="ECO:0000256" key="2">
    <source>
        <dbReference type="ARBA" id="ARBA00022676"/>
    </source>
</evidence>
<evidence type="ECO:0000256" key="1">
    <source>
        <dbReference type="ARBA" id="ARBA00006739"/>
    </source>
</evidence>
<dbReference type="Gene3D" id="3.90.550.10">
    <property type="entry name" value="Spore Coat Polysaccharide Biosynthesis Protein SpsA, Chain A"/>
    <property type="match status" value="1"/>
</dbReference>
<dbReference type="RefSeq" id="WP_077411903.1">
    <property type="nucleotide sequence ID" value="NZ_JBHRTS010000006.1"/>
</dbReference>